<accession>A0A1A9Z1M8</accession>
<name>A0A1A9Z1M8_GLOPL</name>
<sequence>MAIPLEHLPFININNVICNGQQREADKSNEMSKLSAKYVILTVLCSTMYVFATVTSGISALCKTYDDGDDYNDDDDSVKTPATNNNNNNNNTKAKKKKKQKGVKVMLSIHLLALVAKRSNGLPLTFKRES</sequence>
<dbReference type="VEuPathDB" id="VectorBase:GPAI000939"/>
<feature type="transmembrane region" description="Helical" evidence="2">
    <location>
        <begin position="38"/>
        <end position="61"/>
    </location>
</feature>
<protein>
    <submittedName>
        <fullName evidence="3">Uncharacterized protein</fullName>
    </submittedName>
</protein>
<reference evidence="3" key="2">
    <citation type="submission" date="2020-05" db="UniProtKB">
        <authorList>
            <consortium name="EnsemblMetazoa"/>
        </authorList>
    </citation>
    <scope>IDENTIFICATION</scope>
    <source>
        <strain evidence="3">IAEA</strain>
    </source>
</reference>
<dbReference type="AlphaFoldDB" id="A0A1A9Z1M8"/>
<keyword evidence="2" id="KW-1133">Transmembrane helix</keyword>
<evidence type="ECO:0000313" key="3">
    <source>
        <dbReference type="EnsemblMetazoa" id="GPAI000939-PA"/>
    </source>
</evidence>
<keyword evidence="2" id="KW-0472">Membrane</keyword>
<feature type="compositionally biased region" description="Low complexity" evidence="1">
    <location>
        <begin position="79"/>
        <end position="92"/>
    </location>
</feature>
<reference evidence="4" key="1">
    <citation type="submission" date="2014-03" db="EMBL/GenBank/DDBJ databases">
        <authorList>
            <person name="Aksoy S."/>
            <person name="Warren W."/>
            <person name="Wilson R.K."/>
        </authorList>
    </citation>
    <scope>NUCLEOTIDE SEQUENCE [LARGE SCALE GENOMIC DNA]</scope>
    <source>
        <strain evidence="4">IAEA</strain>
    </source>
</reference>
<evidence type="ECO:0000256" key="2">
    <source>
        <dbReference type="SAM" id="Phobius"/>
    </source>
</evidence>
<evidence type="ECO:0000256" key="1">
    <source>
        <dbReference type="SAM" id="MobiDB-lite"/>
    </source>
</evidence>
<dbReference type="Proteomes" id="UP000092445">
    <property type="component" value="Unassembled WGS sequence"/>
</dbReference>
<feature type="region of interest" description="Disordered" evidence="1">
    <location>
        <begin position="72"/>
        <end position="101"/>
    </location>
</feature>
<evidence type="ECO:0000313" key="4">
    <source>
        <dbReference type="Proteomes" id="UP000092445"/>
    </source>
</evidence>
<keyword evidence="4" id="KW-1185">Reference proteome</keyword>
<keyword evidence="2" id="KW-0812">Transmembrane</keyword>
<dbReference type="EnsemblMetazoa" id="GPAI000939-RA">
    <property type="protein sequence ID" value="GPAI000939-PA"/>
    <property type="gene ID" value="GPAI000939"/>
</dbReference>
<organism evidence="3 4">
    <name type="scientific">Glossina pallidipes</name>
    <name type="common">Tsetse fly</name>
    <dbReference type="NCBI Taxonomy" id="7398"/>
    <lineage>
        <taxon>Eukaryota</taxon>
        <taxon>Metazoa</taxon>
        <taxon>Ecdysozoa</taxon>
        <taxon>Arthropoda</taxon>
        <taxon>Hexapoda</taxon>
        <taxon>Insecta</taxon>
        <taxon>Pterygota</taxon>
        <taxon>Neoptera</taxon>
        <taxon>Endopterygota</taxon>
        <taxon>Diptera</taxon>
        <taxon>Brachycera</taxon>
        <taxon>Muscomorpha</taxon>
        <taxon>Hippoboscoidea</taxon>
        <taxon>Glossinidae</taxon>
        <taxon>Glossina</taxon>
    </lineage>
</organism>
<proteinExistence type="predicted"/>